<evidence type="ECO:0000256" key="2">
    <source>
        <dbReference type="SAM" id="Phobius"/>
    </source>
</evidence>
<protein>
    <submittedName>
        <fullName evidence="3">Uncharacterized protein</fullName>
    </submittedName>
</protein>
<evidence type="ECO:0000313" key="3">
    <source>
        <dbReference type="EMBL" id="NMG76831.1"/>
    </source>
</evidence>
<evidence type="ECO:0000256" key="1">
    <source>
        <dbReference type="SAM" id="MobiDB-lite"/>
    </source>
</evidence>
<keyword evidence="4" id="KW-1185">Reference proteome</keyword>
<keyword evidence="2" id="KW-1133">Transmembrane helix</keyword>
<accession>A0ABX1QHC3</accession>
<evidence type="ECO:0000313" key="4">
    <source>
        <dbReference type="Proteomes" id="UP000648984"/>
    </source>
</evidence>
<feature type="transmembrane region" description="Helical" evidence="2">
    <location>
        <begin position="17"/>
        <end position="39"/>
    </location>
</feature>
<feature type="region of interest" description="Disordered" evidence="1">
    <location>
        <begin position="101"/>
        <end position="128"/>
    </location>
</feature>
<proteinExistence type="predicted"/>
<sequence length="128" mass="13527">MKCATEGSDGASRCIKIGLLAVAGIGAVSWIVMQLWNALLPDLFAGVARIGYWQAVGVLLLSRILFGGLRGGCHGHWRERQAHGESLTPEERQQLKGRFGRWANCGSSDKAEASGNGGDTGDKSSSNA</sequence>
<reference evidence="3 4" key="1">
    <citation type="submission" date="2019-12" db="EMBL/GenBank/DDBJ databases">
        <title>Comparative genomics gives insights into the taxonomy of the Azoarcus-Aromatoleum group and reveals separate origins of nif in the plant-associated Azoarcus and non-plant-associated Aromatoleum sub-groups.</title>
        <authorList>
            <person name="Lafos M."/>
            <person name="Maluk M."/>
            <person name="Batista M."/>
            <person name="Junghare M."/>
            <person name="Carmona M."/>
            <person name="Faoro H."/>
            <person name="Cruz L.M."/>
            <person name="Battistoni F."/>
            <person name="De Souza E."/>
            <person name="Pedrosa F."/>
            <person name="Chen W.-M."/>
            <person name="Poole P.S."/>
            <person name="Dixon R.A."/>
            <person name="James E.K."/>
        </authorList>
    </citation>
    <scope>NUCLEOTIDE SEQUENCE [LARGE SCALE GENOMIC DNA]</scope>
    <source>
        <strain evidence="3 4">22Lin</strain>
    </source>
</reference>
<keyword evidence="2" id="KW-0812">Transmembrane</keyword>
<comment type="caution">
    <text evidence="3">The sequence shown here is derived from an EMBL/GenBank/DDBJ whole genome shotgun (WGS) entry which is preliminary data.</text>
</comment>
<gene>
    <name evidence="3" type="ORF">GPA25_18925</name>
</gene>
<dbReference type="EMBL" id="WTVQ01000042">
    <property type="protein sequence ID" value="NMG76831.1"/>
    <property type="molecule type" value="Genomic_DNA"/>
</dbReference>
<keyword evidence="2" id="KW-0472">Membrane</keyword>
<dbReference type="Proteomes" id="UP000648984">
    <property type="component" value="Unassembled WGS sequence"/>
</dbReference>
<name>A0ABX1QHC3_9RHOO</name>
<feature type="transmembrane region" description="Helical" evidence="2">
    <location>
        <begin position="51"/>
        <end position="69"/>
    </location>
</feature>
<organism evidence="3 4">
    <name type="scientific">Aromatoleum diolicum</name>
    <dbReference type="NCBI Taxonomy" id="75796"/>
    <lineage>
        <taxon>Bacteria</taxon>
        <taxon>Pseudomonadati</taxon>
        <taxon>Pseudomonadota</taxon>
        <taxon>Betaproteobacteria</taxon>
        <taxon>Rhodocyclales</taxon>
        <taxon>Rhodocyclaceae</taxon>
        <taxon>Aromatoleum</taxon>
    </lineage>
</organism>